<evidence type="ECO:0000256" key="4">
    <source>
        <dbReference type="ARBA" id="ARBA00016213"/>
    </source>
</evidence>
<feature type="signal peptide" evidence="13">
    <location>
        <begin position="1"/>
        <end position="19"/>
    </location>
</feature>
<evidence type="ECO:0000313" key="14">
    <source>
        <dbReference type="EMBL" id="ROL43346.1"/>
    </source>
</evidence>
<dbReference type="PANTHER" id="PTHR15356:SF0">
    <property type="entry name" value="NEUROTENSIN_NEUROMEDIN N"/>
    <property type="match status" value="1"/>
</dbReference>
<comment type="caution">
    <text evidence="14">The sequence shown here is derived from an EMBL/GenBank/DDBJ whole genome shotgun (WGS) entry which is preliminary data.</text>
</comment>
<evidence type="ECO:0000256" key="5">
    <source>
        <dbReference type="ARBA" id="ARBA00022525"/>
    </source>
</evidence>
<evidence type="ECO:0000256" key="2">
    <source>
        <dbReference type="ARBA" id="ARBA00004613"/>
    </source>
</evidence>
<comment type="subcellular location">
    <subcellularLocation>
        <location evidence="1">Cytoplasmic vesicle</location>
        <location evidence="1">Secretory vesicle</location>
    </subcellularLocation>
    <subcellularLocation>
        <location evidence="2">Secreted</location>
    </subcellularLocation>
</comment>
<evidence type="ECO:0000256" key="11">
    <source>
        <dbReference type="ARBA" id="ARBA00046937"/>
    </source>
</evidence>
<dbReference type="GO" id="GO:0005184">
    <property type="term" value="F:neuropeptide hormone activity"/>
    <property type="evidence" value="ECO:0007669"/>
    <property type="project" value="InterPro"/>
</dbReference>
<organism evidence="14 15">
    <name type="scientific">Anabarilius grahami</name>
    <name type="common">Kanglang fish</name>
    <name type="synonym">Barilius grahami</name>
    <dbReference type="NCBI Taxonomy" id="495550"/>
    <lineage>
        <taxon>Eukaryota</taxon>
        <taxon>Metazoa</taxon>
        <taxon>Chordata</taxon>
        <taxon>Craniata</taxon>
        <taxon>Vertebrata</taxon>
        <taxon>Euteleostomi</taxon>
        <taxon>Actinopterygii</taxon>
        <taxon>Neopterygii</taxon>
        <taxon>Teleostei</taxon>
        <taxon>Ostariophysi</taxon>
        <taxon>Cypriniformes</taxon>
        <taxon>Xenocyprididae</taxon>
        <taxon>Xenocypridinae</taxon>
        <taxon>Xenocypridinae incertae sedis</taxon>
        <taxon>Anabarilius</taxon>
    </lineage>
</organism>
<comment type="function">
    <text evidence="10">Neurotensin may play an endocrine or paracrine role in the regulation of fat metabolism. It causes contraction of smooth muscle.</text>
</comment>
<keyword evidence="5" id="KW-0964">Secreted</keyword>
<keyword evidence="15" id="KW-1185">Reference proteome</keyword>
<dbReference type="Proteomes" id="UP000281406">
    <property type="component" value="Unassembled WGS sequence"/>
</dbReference>
<evidence type="ECO:0000256" key="12">
    <source>
        <dbReference type="SAM" id="MobiDB-lite"/>
    </source>
</evidence>
<keyword evidence="8" id="KW-0838">Vasoactive</keyword>
<dbReference type="InterPro" id="IPR008055">
    <property type="entry name" value="NeurotensiN"/>
</dbReference>
<comment type="similarity">
    <text evidence="3">Belongs to the neurotensin family.</text>
</comment>
<feature type="region of interest" description="Disordered" evidence="12">
    <location>
        <begin position="160"/>
        <end position="193"/>
    </location>
</feature>
<evidence type="ECO:0000256" key="9">
    <source>
        <dbReference type="ARBA" id="ARBA00023329"/>
    </source>
</evidence>
<dbReference type="OrthoDB" id="9929102at2759"/>
<comment type="subunit">
    <text evidence="11">Interacts with NTSR1. Interacts with SORT1. Interacts with SORL1.</text>
</comment>
<dbReference type="GO" id="GO:0097746">
    <property type="term" value="P:blood vessel diameter maintenance"/>
    <property type="evidence" value="ECO:0007669"/>
    <property type="project" value="UniProtKB-KW"/>
</dbReference>
<evidence type="ECO:0000313" key="15">
    <source>
        <dbReference type="Proteomes" id="UP000281406"/>
    </source>
</evidence>
<dbReference type="GO" id="GO:0005576">
    <property type="term" value="C:extracellular region"/>
    <property type="evidence" value="ECO:0007669"/>
    <property type="project" value="UniProtKB-SubCell"/>
</dbReference>
<dbReference type="PRINTS" id="PR01668">
    <property type="entry name" value="NEUROTENSIN"/>
</dbReference>
<keyword evidence="6" id="KW-0165">Cleavage on pair of basic residues</keyword>
<evidence type="ECO:0000256" key="7">
    <source>
        <dbReference type="ARBA" id="ARBA00022729"/>
    </source>
</evidence>
<protein>
    <recommendedName>
        <fullName evidence="4">Neurotensin/neuromedin N</fullName>
    </recommendedName>
</protein>
<evidence type="ECO:0000256" key="8">
    <source>
        <dbReference type="ARBA" id="ARBA00022858"/>
    </source>
</evidence>
<keyword evidence="7 13" id="KW-0732">Signal</keyword>
<sequence>MQMQLTSVMLLFLLCNGLCSDIDQGKRAIEKEVLRSLLTSKVKQSKHIAPLWQLPLQDVCRLMNSLGESWGSEEEQEDAEVQTDYELRVSGTLAQTLEEMIDLQNLCRVLQPRDLQDDQEYLELDKNSDSPLKRKSPYILKRQLRTNKSRRPYILKRIPTRKGRKKPDGLRQAPSRAIKEPDGDGGSNCHTGGKKASISYYMPGNGKEGEGIGQSAFVLHSTAISPVFSAPNSAVLLKESLGK</sequence>
<evidence type="ECO:0000256" key="6">
    <source>
        <dbReference type="ARBA" id="ARBA00022685"/>
    </source>
</evidence>
<evidence type="ECO:0000256" key="13">
    <source>
        <dbReference type="SAM" id="SignalP"/>
    </source>
</evidence>
<dbReference type="GO" id="GO:0030133">
    <property type="term" value="C:transport vesicle"/>
    <property type="evidence" value="ECO:0007669"/>
    <property type="project" value="UniProtKB-SubCell"/>
</dbReference>
<name>A0A3N0YAU0_ANAGA</name>
<proteinExistence type="inferred from homology"/>
<gene>
    <name evidence="14" type="ORF">DPX16_17167</name>
</gene>
<dbReference type="EMBL" id="RJVU01048406">
    <property type="protein sequence ID" value="ROL43346.1"/>
    <property type="molecule type" value="Genomic_DNA"/>
</dbReference>
<dbReference type="Pfam" id="PF07421">
    <property type="entry name" value="Pro-NT_NN"/>
    <property type="match status" value="1"/>
</dbReference>
<dbReference type="PANTHER" id="PTHR15356">
    <property type="entry name" value="NEUROTENSIN/NEUROMEDIN N"/>
    <property type="match status" value="1"/>
</dbReference>
<accession>A0A3N0YAU0</accession>
<feature type="chain" id="PRO_5018009377" description="Neurotensin/neuromedin N" evidence="13">
    <location>
        <begin position="20"/>
        <end position="243"/>
    </location>
</feature>
<evidence type="ECO:0000256" key="1">
    <source>
        <dbReference type="ARBA" id="ARBA00004398"/>
    </source>
</evidence>
<keyword evidence="9" id="KW-0968">Cytoplasmic vesicle</keyword>
<dbReference type="AlphaFoldDB" id="A0A3N0YAU0"/>
<evidence type="ECO:0000256" key="3">
    <source>
        <dbReference type="ARBA" id="ARBA00009827"/>
    </source>
</evidence>
<evidence type="ECO:0000256" key="10">
    <source>
        <dbReference type="ARBA" id="ARBA00025449"/>
    </source>
</evidence>
<reference evidence="14 15" key="1">
    <citation type="submission" date="2018-10" db="EMBL/GenBank/DDBJ databases">
        <title>Genome assembly for a Yunnan-Guizhou Plateau 3E fish, Anabarilius grahami (Regan), and its evolutionary and genetic applications.</title>
        <authorList>
            <person name="Jiang W."/>
        </authorList>
    </citation>
    <scope>NUCLEOTIDE SEQUENCE [LARGE SCALE GENOMIC DNA]</scope>
    <source>
        <strain evidence="14">AG-KIZ</strain>
        <tissue evidence="14">Muscle</tissue>
    </source>
</reference>